<dbReference type="AlphaFoldDB" id="A0A4Q7UQN9"/>
<feature type="compositionally biased region" description="Basic and acidic residues" evidence="1">
    <location>
        <begin position="41"/>
        <end position="55"/>
    </location>
</feature>
<evidence type="ECO:0000313" key="3">
    <source>
        <dbReference type="Proteomes" id="UP000291591"/>
    </source>
</evidence>
<protein>
    <submittedName>
        <fullName evidence="2">Uncharacterized protein</fullName>
    </submittedName>
</protein>
<sequence>MSDLSDEVRRRIAEVFGDEVRTTGDERGDAGSSAEREDPDADRWLRENRPPHHGG</sequence>
<keyword evidence="3" id="KW-1185">Reference proteome</keyword>
<name>A0A4Q7UQN9_PSEST</name>
<reference evidence="2 3" key="1">
    <citation type="submission" date="2019-02" db="EMBL/GenBank/DDBJ databases">
        <title>Sequencing the genomes of 1000 actinobacteria strains.</title>
        <authorList>
            <person name="Klenk H.-P."/>
        </authorList>
    </citation>
    <scope>NUCLEOTIDE SEQUENCE [LARGE SCALE GENOMIC DNA]</scope>
    <source>
        <strain evidence="2 3">DSM 45779</strain>
    </source>
</reference>
<feature type="compositionally biased region" description="Basic and acidic residues" evidence="1">
    <location>
        <begin position="1"/>
        <end position="29"/>
    </location>
</feature>
<proteinExistence type="predicted"/>
<feature type="region of interest" description="Disordered" evidence="1">
    <location>
        <begin position="1"/>
        <end position="55"/>
    </location>
</feature>
<dbReference type="Proteomes" id="UP000291591">
    <property type="component" value="Unassembled WGS sequence"/>
</dbReference>
<gene>
    <name evidence="2" type="ORF">EV383_0701</name>
</gene>
<accession>A0A4Q7UQN9</accession>
<dbReference type="RefSeq" id="WP_165438224.1">
    <property type="nucleotide sequence ID" value="NZ_SHKL01000001.1"/>
</dbReference>
<dbReference type="EMBL" id="SHKL01000001">
    <property type="protein sequence ID" value="RZT83876.1"/>
    <property type="molecule type" value="Genomic_DNA"/>
</dbReference>
<organism evidence="2 3">
    <name type="scientific">Pseudonocardia sediminis</name>
    <dbReference type="NCBI Taxonomy" id="1397368"/>
    <lineage>
        <taxon>Bacteria</taxon>
        <taxon>Bacillati</taxon>
        <taxon>Actinomycetota</taxon>
        <taxon>Actinomycetes</taxon>
        <taxon>Pseudonocardiales</taxon>
        <taxon>Pseudonocardiaceae</taxon>
        <taxon>Pseudonocardia</taxon>
    </lineage>
</organism>
<evidence type="ECO:0000313" key="2">
    <source>
        <dbReference type="EMBL" id="RZT83876.1"/>
    </source>
</evidence>
<evidence type="ECO:0000256" key="1">
    <source>
        <dbReference type="SAM" id="MobiDB-lite"/>
    </source>
</evidence>
<comment type="caution">
    <text evidence="2">The sequence shown here is derived from an EMBL/GenBank/DDBJ whole genome shotgun (WGS) entry which is preliminary data.</text>
</comment>